<evidence type="ECO:0000313" key="2">
    <source>
        <dbReference type="Proteomes" id="UP000003254"/>
    </source>
</evidence>
<name>B5CL51_9FIRM</name>
<dbReference type="HOGENOM" id="CLU_2556220_0_0_9"/>
<dbReference type="Proteomes" id="UP000003254">
    <property type="component" value="Unassembled WGS sequence"/>
</dbReference>
<organism evidence="1 2">
    <name type="scientific">[Ruminococcus] lactaris ATCC 29176</name>
    <dbReference type="NCBI Taxonomy" id="471875"/>
    <lineage>
        <taxon>Bacteria</taxon>
        <taxon>Bacillati</taxon>
        <taxon>Bacillota</taxon>
        <taxon>Clostridia</taxon>
        <taxon>Lachnospirales</taxon>
        <taxon>Lachnospiraceae</taxon>
        <taxon>Mediterraneibacter</taxon>
    </lineage>
</organism>
<comment type="caution">
    <text evidence="1">The sequence shown here is derived from an EMBL/GenBank/DDBJ whole genome shotgun (WGS) entry which is preliminary data.</text>
</comment>
<proteinExistence type="predicted"/>
<reference evidence="1 2" key="1">
    <citation type="submission" date="2008-08" db="EMBL/GenBank/DDBJ databases">
        <title>Draft genome sequence of Ruminococcus lactaris ATCC 29176.</title>
        <authorList>
            <person name="Sudarsanam P."/>
            <person name="Ley R."/>
            <person name="Guruge J."/>
            <person name="Turnbaugh P.J."/>
            <person name="Mahowald M."/>
            <person name="Liep D."/>
            <person name="Gordon J."/>
        </authorList>
    </citation>
    <scope>NUCLEOTIDE SEQUENCE [LARGE SCALE GENOMIC DNA]</scope>
    <source>
        <strain evidence="1 2">ATCC 29176</strain>
    </source>
</reference>
<reference evidence="1 2" key="2">
    <citation type="submission" date="2008-08" db="EMBL/GenBank/DDBJ databases">
        <authorList>
            <person name="Fulton L."/>
            <person name="Clifton S."/>
            <person name="Fulton B."/>
            <person name="Xu J."/>
            <person name="Minx P."/>
            <person name="Pepin K.H."/>
            <person name="Johnson M."/>
            <person name="Bhonagiri V."/>
            <person name="Nash W.E."/>
            <person name="Mardis E.R."/>
            <person name="Wilson R.K."/>
        </authorList>
    </citation>
    <scope>NUCLEOTIDE SEQUENCE [LARGE SCALE GENOMIC DNA]</scope>
    <source>
        <strain evidence="1 2">ATCC 29176</strain>
    </source>
</reference>
<evidence type="ECO:0000313" key="1">
    <source>
        <dbReference type="EMBL" id="EDY33997.1"/>
    </source>
</evidence>
<protein>
    <submittedName>
        <fullName evidence="1">Uncharacterized protein</fullName>
    </submittedName>
</protein>
<keyword evidence="2" id="KW-1185">Reference proteome</keyword>
<dbReference type="EMBL" id="ABOU02000007">
    <property type="protein sequence ID" value="EDY33997.1"/>
    <property type="molecule type" value="Genomic_DNA"/>
</dbReference>
<accession>B5CL51</accession>
<gene>
    <name evidence="1" type="ORF">RUMLAC_00170</name>
</gene>
<sequence length="82" mass="9833">MTYFLFENDVKMYGTQTHLLQWNRMIRFENDVKMYGTQTAVADIGQQCKFENDVKMYGTQTKHREIIKDSYTWNFKNVAYSA</sequence>
<dbReference type="AlphaFoldDB" id="B5CL51"/>